<organism evidence="1 2">
    <name type="scientific">Cytobacillus purgationiresistens</name>
    <dbReference type="NCBI Taxonomy" id="863449"/>
    <lineage>
        <taxon>Bacteria</taxon>
        <taxon>Bacillati</taxon>
        <taxon>Bacillota</taxon>
        <taxon>Bacilli</taxon>
        <taxon>Bacillales</taxon>
        <taxon>Bacillaceae</taxon>
        <taxon>Cytobacillus</taxon>
    </lineage>
</organism>
<sequence length="44" mass="4764">MATVAIVAATTFDVRVFANVVNLVGIVVHVVSPEIDYIMKEAFI</sequence>
<dbReference type="EMBL" id="JAUSUB010000010">
    <property type="protein sequence ID" value="MDQ0270760.1"/>
    <property type="molecule type" value="Genomic_DNA"/>
</dbReference>
<comment type="caution">
    <text evidence="1">The sequence shown here is derived from an EMBL/GenBank/DDBJ whole genome shotgun (WGS) entry which is preliminary data.</text>
</comment>
<evidence type="ECO:0000313" key="1">
    <source>
        <dbReference type="EMBL" id="MDQ0270760.1"/>
    </source>
</evidence>
<name>A0ABU0AHN0_9BACI</name>
<reference evidence="1 2" key="1">
    <citation type="submission" date="2023-07" db="EMBL/GenBank/DDBJ databases">
        <title>Genomic Encyclopedia of Type Strains, Phase IV (KMG-IV): sequencing the most valuable type-strain genomes for metagenomic binning, comparative biology and taxonomic classification.</title>
        <authorList>
            <person name="Goeker M."/>
        </authorList>
    </citation>
    <scope>NUCLEOTIDE SEQUENCE [LARGE SCALE GENOMIC DNA]</scope>
    <source>
        <strain evidence="1 2">DSM 23494</strain>
    </source>
</reference>
<protein>
    <submittedName>
        <fullName evidence="1">Uncharacterized protein</fullName>
    </submittedName>
</protein>
<dbReference type="Proteomes" id="UP001238088">
    <property type="component" value="Unassembled WGS sequence"/>
</dbReference>
<gene>
    <name evidence="1" type="ORF">J2S17_002645</name>
</gene>
<evidence type="ECO:0000313" key="2">
    <source>
        <dbReference type="Proteomes" id="UP001238088"/>
    </source>
</evidence>
<keyword evidence="2" id="KW-1185">Reference proteome</keyword>
<accession>A0ABU0AHN0</accession>
<proteinExistence type="predicted"/>